<organism evidence="1 2">
    <name type="scientific">Desulfoluna spongiiphila</name>
    <dbReference type="NCBI Taxonomy" id="419481"/>
    <lineage>
        <taxon>Bacteria</taxon>
        <taxon>Pseudomonadati</taxon>
        <taxon>Thermodesulfobacteriota</taxon>
        <taxon>Desulfobacteria</taxon>
        <taxon>Desulfobacterales</taxon>
        <taxon>Desulfolunaceae</taxon>
        <taxon>Desulfoluna</taxon>
    </lineage>
</organism>
<dbReference type="Pfam" id="PF02635">
    <property type="entry name" value="DsrE"/>
    <property type="match status" value="1"/>
</dbReference>
<protein>
    <submittedName>
        <fullName evidence="1">Uncharacterized protein</fullName>
    </submittedName>
</protein>
<dbReference type="PANTHER" id="PTHR37691:SF1">
    <property type="entry name" value="BLR3518 PROTEIN"/>
    <property type="match status" value="1"/>
</dbReference>
<evidence type="ECO:0000313" key="2">
    <source>
        <dbReference type="Proteomes" id="UP000198870"/>
    </source>
</evidence>
<dbReference type="STRING" id="419481.SAMN05216233_101398"/>
<reference evidence="1 2" key="1">
    <citation type="submission" date="2016-10" db="EMBL/GenBank/DDBJ databases">
        <authorList>
            <person name="de Groot N.N."/>
        </authorList>
    </citation>
    <scope>NUCLEOTIDE SEQUENCE [LARGE SCALE GENOMIC DNA]</scope>
    <source>
        <strain evidence="1 2">AA1</strain>
    </source>
</reference>
<name>A0A1G5ARD7_9BACT</name>
<keyword evidence="2" id="KW-1185">Reference proteome</keyword>
<dbReference type="SUPFAM" id="SSF75169">
    <property type="entry name" value="DsrEFH-like"/>
    <property type="match status" value="1"/>
</dbReference>
<dbReference type="RefSeq" id="WP_175469434.1">
    <property type="nucleotide sequence ID" value="NZ_FMUX01000001.1"/>
</dbReference>
<gene>
    <name evidence="1" type="ORF">SAMN05216233_101398</name>
</gene>
<evidence type="ECO:0000313" key="1">
    <source>
        <dbReference type="EMBL" id="SCX80434.1"/>
    </source>
</evidence>
<dbReference type="AlphaFoldDB" id="A0A1G5ARD7"/>
<dbReference type="InterPro" id="IPR027396">
    <property type="entry name" value="DsrEFH-like"/>
</dbReference>
<accession>A0A1G5ARD7</accession>
<dbReference type="Proteomes" id="UP000198870">
    <property type="component" value="Unassembled WGS sequence"/>
</dbReference>
<dbReference type="EMBL" id="FMUX01000001">
    <property type="protein sequence ID" value="SCX80434.1"/>
    <property type="molecule type" value="Genomic_DNA"/>
</dbReference>
<sequence>MKVVLHIDSDKERRLRLTLNNMKNLLAAVEGRPVEGVVVVNGPGAQQVTASMDMELSELVTRLAGQGIVFFVCKNSLAQFDIAPEVLHPAFKVTRAGILKLVELQRDGYAYVKP</sequence>
<dbReference type="InterPro" id="IPR003787">
    <property type="entry name" value="Sulphur_relay_DsrE/F-like"/>
</dbReference>
<dbReference type="PANTHER" id="PTHR37691">
    <property type="entry name" value="BLR3518 PROTEIN"/>
    <property type="match status" value="1"/>
</dbReference>
<proteinExistence type="predicted"/>
<dbReference type="Gene3D" id="3.40.1260.10">
    <property type="entry name" value="DsrEFH-like"/>
    <property type="match status" value="1"/>
</dbReference>